<dbReference type="STRING" id="576117.SAMN04488138_104258"/>
<reference evidence="1 2" key="1">
    <citation type="submission" date="2016-10" db="EMBL/GenBank/DDBJ databases">
        <authorList>
            <person name="de Groot N.N."/>
        </authorList>
    </citation>
    <scope>NUCLEOTIDE SEQUENCE [LARGE SCALE GENOMIC DNA]</scope>
    <source>
        <strain evidence="1 2">CGMCC 1.8891</strain>
    </source>
</reference>
<sequence>MPTSFTDRLAAFYPSLNVNLDEDIADQLDTLFDPSELASFATALSLRHDAENAATAIIQQATLAYVDGVLDRLNQKPEKQDTAALIKVANKSAQLEEALLALTEHPHLEAQLEERIRGFHALASNSDGVSLSDLIGSRHNIFQFMRDMLIDLQTCAEATTNRKPKREDYSEDFVFGDAPTAEQQYNRAEATWKRRSKARNLGADHPLQCFLLTVYPYWVEHSAHPFTEGMYFAEIGETISPVISVLDPILSKIDSEITPQNIATAIRKLREEGKFTSLS</sequence>
<proteinExistence type="predicted"/>
<protein>
    <submittedName>
        <fullName evidence="1">Uncharacterized protein</fullName>
    </submittedName>
</protein>
<organism evidence="1 2">
    <name type="scientific">Celeribacter halophilus</name>
    <dbReference type="NCBI Taxonomy" id="576117"/>
    <lineage>
        <taxon>Bacteria</taxon>
        <taxon>Pseudomonadati</taxon>
        <taxon>Pseudomonadota</taxon>
        <taxon>Alphaproteobacteria</taxon>
        <taxon>Rhodobacterales</taxon>
        <taxon>Roseobacteraceae</taxon>
        <taxon>Celeribacter</taxon>
    </lineage>
</organism>
<name>A0A1I3R3I8_9RHOB</name>
<evidence type="ECO:0000313" key="1">
    <source>
        <dbReference type="EMBL" id="SFJ40928.1"/>
    </source>
</evidence>
<dbReference type="GeneID" id="98666933"/>
<keyword evidence="2" id="KW-1185">Reference proteome</keyword>
<accession>A0A1I3R3I8</accession>
<dbReference type="AlphaFoldDB" id="A0A1I3R3I8"/>
<gene>
    <name evidence="1" type="ORF">SAMN04488138_104258</name>
</gene>
<dbReference type="Proteomes" id="UP000183299">
    <property type="component" value="Unassembled WGS sequence"/>
</dbReference>
<dbReference type="EMBL" id="FORY01000004">
    <property type="protein sequence ID" value="SFJ40928.1"/>
    <property type="molecule type" value="Genomic_DNA"/>
</dbReference>
<dbReference type="OrthoDB" id="7850573at2"/>
<dbReference type="RefSeq" id="WP_066605287.1">
    <property type="nucleotide sequence ID" value="NZ_FORY01000004.1"/>
</dbReference>
<evidence type="ECO:0000313" key="2">
    <source>
        <dbReference type="Proteomes" id="UP000183299"/>
    </source>
</evidence>